<dbReference type="RefSeq" id="WP_171677810.1">
    <property type="nucleotide sequence ID" value="NZ_BAAAGT010000004.1"/>
</dbReference>
<dbReference type="Proteomes" id="UP000553957">
    <property type="component" value="Unassembled WGS sequence"/>
</dbReference>
<organism evidence="4 5">
    <name type="scientific">Kribbella sandramycini</name>
    <dbReference type="NCBI Taxonomy" id="60450"/>
    <lineage>
        <taxon>Bacteria</taxon>
        <taxon>Bacillati</taxon>
        <taxon>Actinomycetota</taxon>
        <taxon>Actinomycetes</taxon>
        <taxon>Propionibacteriales</taxon>
        <taxon>Kribbellaceae</taxon>
        <taxon>Kribbella</taxon>
    </lineage>
</organism>
<keyword evidence="2" id="KW-1133">Transmembrane helix</keyword>
<dbReference type="EMBL" id="JABJRC010000009">
    <property type="protein sequence ID" value="NOL44552.1"/>
    <property type="molecule type" value="Genomic_DNA"/>
</dbReference>
<proteinExistence type="predicted"/>
<evidence type="ECO:0000313" key="6">
    <source>
        <dbReference type="Proteomes" id="UP000553957"/>
    </source>
</evidence>
<accession>A0A7Y4P1R6</accession>
<keyword evidence="2" id="KW-0812">Transmembrane</keyword>
<name>A0A7Y4P1R6_9ACTN</name>
<reference evidence="3 6" key="2">
    <citation type="submission" date="2020-08" db="EMBL/GenBank/DDBJ databases">
        <title>Sequencing the genomes of 1000 actinobacteria strains.</title>
        <authorList>
            <person name="Klenk H.-P."/>
        </authorList>
    </citation>
    <scope>NUCLEOTIDE SEQUENCE [LARGE SCALE GENOMIC DNA]</scope>
    <source>
        <strain evidence="3 6">DSM 15626</strain>
    </source>
</reference>
<sequence>MAGSHRAARGGGRAAAREVRRQKARKRNQTIAAGAAVVVLVGGGGIAALNAFGGDDSAGAKGGGDDKPSKSKVLASDTALLDTAGVKTLSPTGSWDMKTLGGGDDTSHVFVCQSQSVADASVARNWVRTFQNRSTKETAVQYVEVSNDATAAGKAYATIVSWFSGCVSEKRTRLSASYQTTGLGDRGWIGVFAQPSGPKTKYKAISITLAGQATVVVQHDSIGSAPPKPTALLSTTSAAVQKICTESGGCGSGTPAVKPSLLPTEPPGFMAPVDLPVLSAIDAPWVGTPARAASVIQCVTDPKKEKASKVSTQTYLAPDAKVPTEFGLDDTVARFASTAAASAYVSKFRKTFDGCQKNVSTAKVSVSGTVATGPVKGKAWEASFETGNGKKFKMRIGVAANGSHAVYLLYPVLPNLDISDSAFLETLTRAAERSAAYK</sequence>
<evidence type="ECO:0000256" key="2">
    <source>
        <dbReference type="SAM" id="Phobius"/>
    </source>
</evidence>
<protein>
    <submittedName>
        <fullName evidence="4">Uncharacterized protein</fullName>
    </submittedName>
</protein>
<keyword evidence="5" id="KW-1185">Reference proteome</keyword>
<feature type="region of interest" description="Disordered" evidence="1">
    <location>
        <begin position="1"/>
        <end position="28"/>
    </location>
</feature>
<dbReference type="Proteomes" id="UP000534306">
    <property type="component" value="Unassembled WGS sequence"/>
</dbReference>
<feature type="transmembrane region" description="Helical" evidence="2">
    <location>
        <begin position="30"/>
        <end position="52"/>
    </location>
</feature>
<keyword evidence="2" id="KW-0472">Membrane</keyword>
<dbReference type="AlphaFoldDB" id="A0A7Y4P1R6"/>
<evidence type="ECO:0000313" key="4">
    <source>
        <dbReference type="EMBL" id="NOL44552.1"/>
    </source>
</evidence>
<dbReference type="EMBL" id="JACHKF010000001">
    <property type="protein sequence ID" value="MBB6566830.1"/>
    <property type="molecule type" value="Genomic_DNA"/>
</dbReference>
<comment type="caution">
    <text evidence="4">The sequence shown here is derived from an EMBL/GenBank/DDBJ whole genome shotgun (WGS) entry which is preliminary data.</text>
</comment>
<gene>
    <name evidence="3" type="ORF">HNR71_002467</name>
    <name evidence="4" type="ORF">HPO96_30330</name>
</gene>
<evidence type="ECO:0000313" key="3">
    <source>
        <dbReference type="EMBL" id="MBB6566830.1"/>
    </source>
</evidence>
<evidence type="ECO:0000313" key="5">
    <source>
        <dbReference type="Proteomes" id="UP000534306"/>
    </source>
</evidence>
<evidence type="ECO:0000256" key="1">
    <source>
        <dbReference type="SAM" id="MobiDB-lite"/>
    </source>
</evidence>
<reference evidence="4 5" key="1">
    <citation type="submission" date="2020-05" db="EMBL/GenBank/DDBJ databases">
        <title>Genome sequence of Kribbella sandramycini ATCC 39419.</title>
        <authorList>
            <person name="Maclea K.S."/>
            <person name="Fair J.L."/>
        </authorList>
    </citation>
    <scope>NUCLEOTIDE SEQUENCE [LARGE SCALE GENOMIC DNA]</scope>
    <source>
        <strain evidence="4 5">ATCC 39419</strain>
    </source>
</reference>